<accession>A0A7J6SXL4</accession>
<comment type="caution">
    <text evidence="1">The sequence shown here is derived from an EMBL/GenBank/DDBJ whole genome shotgun (WGS) entry which is preliminary data.</text>
</comment>
<protein>
    <submittedName>
        <fullName evidence="1">Uncharacterized protein</fullName>
    </submittedName>
</protein>
<proteinExistence type="predicted"/>
<dbReference type="Proteomes" id="UP000574390">
    <property type="component" value="Unassembled WGS sequence"/>
</dbReference>
<gene>
    <name evidence="1" type="ORF">FOZ62_014630</name>
    <name evidence="2" type="ORF">FOZ63_016146</name>
</gene>
<dbReference type="AlphaFoldDB" id="A0A7J6SXL4"/>
<organism evidence="1 4">
    <name type="scientific">Perkinsus olseni</name>
    <name type="common">Perkinsus atlanticus</name>
    <dbReference type="NCBI Taxonomy" id="32597"/>
    <lineage>
        <taxon>Eukaryota</taxon>
        <taxon>Sar</taxon>
        <taxon>Alveolata</taxon>
        <taxon>Perkinsozoa</taxon>
        <taxon>Perkinsea</taxon>
        <taxon>Perkinsida</taxon>
        <taxon>Perkinsidae</taxon>
        <taxon>Perkinsus</taxon>
    </lineage>
</organism>
<evidence type="ECO:0000313" key="3">
    <source>
        <dbReference type="Proteomes" id="UP000553632"/>
    </source>
</evidence>
<feature type="non-terminal residue" evidence="1">
    <location>
        <position position="1"/>
    </location>
</feature>
<name>A0A7J6SXL4_PEROL</name>
<feature type="non-terminal residue" evidence="1">
    <location>
        <position position="130"/>
    </location>
</feature>
<reference evidence="3 4" key="1">
    <citation type="submission" date="2020-04" db="EMBL/GenBank/DDBJ databases">
        <title>Perkinsus olseni comparative genomics.</title>
        <authorList>
            <person name="Bogema D.R."/>
        </authorList>
    </citation>
    <scope>NUCLEOTIDE SEQUENCE [LARGE SCALE GENOMIC DNA]</scope>
    <source>
        <strain evidence="1">ATCC PRA-205</strain>
        <strain evidence="2 3">ATCC PRA-207</strain>
    </source>
</reference>
<dbReference type="EMBL" id="JABANO010000441">
    <property type="protein sequence ID" value="KAF4759214.1"/>
    <property type="molecule type" value="Genomic_DNA"/>
</dbReference>
<sequence>WHGATPEPWALQLQAHPGDYITAKRHRCPPGWPVCDHTWTTNMAGPIMNQVDEIAQGTFDRFRVICKGRRPLQCCDAATNGAKKRADKLTAFTSQLPPHIFGQLSERAQESVPRSICRCNKSTVTVSDCD</sequence>
<evidence type="ECO:0000313" key="1">
    <source>
        <dbReference type="EMBL" id="KAF4737505.1"/>
    </source>
</evidence>
<dbReference type="Proteomes" id="UP000553632">
    <property type="component" value="Unassembled WGS sequence"/>
</dbReference>
<keyword evidence="3" id="KW-1185">Reference proteome</keyword>
<evidence type="ECO:0000313" key="2">
    <source>
        <dbReference type="EMBL" id="KAF4759214.1"/>
    </source>
</evidence>
<evidence type="ECO:0000313" key="4">
    <source>
        <dbReference type="Proteomes" id="UP000574390"/>
    </source>
</evidence>
<dbReference type="EMBL" id="JABANM010011557">
    <property type="protein sequence ID" value="KAF4737505.1"/>
    <property type="molecule type" value="Genomic_DNA"/>
</dbReference>